<keyword evidence="4" id="KW-1185">Reference proteome</keyword>
<dbReference type="AlphaFoldDB" id="A0AA36MDC0"/>
<gene>
    <name evidence="3" type="ORF">CYNAS_LOCUS20119</name>
</gene>
<feature type="region of interest" description="Disordered" evidence="2">
    <location>
        <begin position="176"/>
        <end position="198"/>
    </location>
</feature>
<evidence type="ECO:0000313" key="4">
    <source>
        <dbReference type="Proteomes" id="UP001176961"/>
    </source>
</evidence>
<sequence>MHFEKPTPEDFDIDLPLKEAGCLITVRKCRDFNDETAHRLFPQSSASYVASHTYTIPSNYFSETFWKKEEKRLTNIRRIWAANRHRLSSEDLEGPKLLVCKADVQKILDMCDWLMHMQWDGDRSQPPMPLHLYKARLNELKNENDFVVKRLQSICEEEKPSKARINEIRSHFTTKDCLPEKSRGSDTKENEKPGQSRSWKITMMERINDILGILDAAASAGENVAQALTMLMVIRQCIKKGKDSYEDVRMKMEKLDELVADLRKASKANEKKVSPSTGKKPLAKSTASVINTPTATTVRKRGRPKSLKSRDDEEYAEKRKSMPATVNTEKCAVETETTDDLVSRVKRGQRTRRPARAFTPGWELSPSPSPPPPPSRFRNSPKPLDQEQKQAAGSKSLSPDSGRPSSNESSDTAATSMVQTSIVTTVTSEVQPSVSQEKSADVQNLSTSPASLPPPVSYTNSAPPSTPCFANFSTPTINNTVTPKVVLSPPPLPQLSEQAVMAILKERVQLGDVRLTLLNLYSNDAIPTYHFVPVMIELAEKAIAALDNKDMIVYAMYKAALDAGCAQLGTIMRASNPSDPTKQIANLATSMGISPSQFTAMVQPPTNTTPMASNALSSMQTGAYPTLPQDYPLNAYPVVGAPVDTRFQGYVERDISSFLL</sequence>
<evidence type="ECO:0000313" key="3">
    <source>
        <dbReference type="EMBL" id="CAJ0608136.1"/>
    </source>
</evidence>
<proteinExistence type="predicted"/>
<name>A0AA36MDC0_CYLNA</name>
<feature type="region of interest" description="Disordered" evidence="2">
    <location>
        <begin position="265"/>
        <end position="416"/>
    </location>
</feature>
<feature type="compositionally biased region" description="Basic and acidic residues" evidence="2">
    <location>
        <begin position="308"/>
        <end position="320"/>
    </location>
</feature>
<reference evidence="3" key="1">
    <citation type="submission" date="2023-07" db="EMBL/GenBank/DDBJ databases">
        <authorList>
            <consortium name="CYATHOMIX"/>
        </authorList>
    </citation>
    <scope>NUCLEOTIDE SEQUENCE</scope>
    <source>
        <strain evidence="3">N/A</strain>
    </source>
</reference>
<dbReference type="Proteomes" id="UP001176961">
    <property type="component" value="Unassembled WGS sequence"/>
</dbReference>
<protein>
    <submittedName>
        <fullName evidence="3">Uncharacterized protein</fullName>
    </submittedName>
</protein>
<feature type="coiled-coil region" evidence="1">
    <location>
        <begin position="130"/>
        <end position="157"/>
    </location>
</feature>
<feature type="compositionally biased region" description="Basic and acidic residues" evidence="2">
    <location>
        <begin position="176"/>
        <end position="194"/>
    </location>
</feature>
<comment type="caution">
    <text evidence="3">The sequence shown here is derived from an EMBL/GenBank/DDBJ whole genome shotgun (WGS) entry which is preliminary data.</text>
</comment>
<evidence type="ECO:0000256" key="2">
    <source>
        <dbReference type="SAM" id="MobiDB-lite"/>
    </source>
</evidence>
<feature type="compositionally biased region" description="Polar residues" evidence="2">
    <location>
        <begin position="285"/>
        <end position="297"/>
    </location>
</feature>
<organism evidence="3 4">
    <name type="scientific">Cylicocyclus nassatus</name>
    <name type="common">Nematode worm</name>
    <dbReference type="NCBI Taxonomy" id="53992"/>
    <lineage>
        <taxon>Eukaryota</taxon>
        <taxon>Metazoa</taxon>
        <taxon>Ecdysozoa</taxon>
        <taxon>Nematoda</taxon>
        <taxon>Chromadorea</taxon>
        <taxon>Rhabditida</taxon>
        <taxon>Rhabditina</taxon>
        <taxon>Rhabditomorpha</taxon>
        <taxon>Strongyloidea</taxon>
        <taxon>Strongylidae</taxon>
        <taxon>Cylicocyclus</taxon>
    </lineage>
</organism>
<feature type="compositionally biased region" description="Polar residues" evidence="2">
    <location>
        <begin position="389"/>
        <end position="416"/>
    </location>
</feature>
<feature type="compositionally biased region" description="Basic residues" evidence="2">
    <location>
        <begin position="344"/>
        <end position="355"/>
    </location>
</feature>
<feature type="compositionally biased region" description="Polar residues" evidence="2">
    <location>
        <begin position="428"/>
        <end position="450"/>
    </location>
</feature>
<feature type="compositionally biased region" description="Basic residues" evidence="2">
    <location>
        <begin position="298"/>
        <end position="307"/>
    </location>
</feature>
<accession>A0AA36MDC0</accession>
<evidence type="ECO:0000256" key="1">
    <source>
        <dbReference type="SAM" id="Coils"/>
    </source>
</evidence>
<dbReference type="EMBL" id="CATQJL010000316">
    <property type="protein sequence ID" value="CAJ0608136.1"/>
    <property type="molecule type" value="Genomic_DNA"/>
</dbReference>
<keyword evidence="1" id="KW-0175">Coiled coil</keyword>
<feature type="region of interest" description="Disordered" evidence="2">
    <location>
        <begin position="428"/>
        <end position="459"/>
    </location>
</feature>